<evidence type="ECO:0000256" key="1">
    <source>
        <dbReference type="SAM" id="SignalP"/>
    </source>
</evidence>
<feature type="chain" id="PRO_5038503677" evidence="1">
    <location>
        <begin position="23"/>
        <end position="549"/>
    </location>
</feature>
<dbReference type="AlphaFoldDB" id="A0A931E149"/>
<dbReference type="InterPro" id="IPR000914">
    <property type="entry name" value="SBP_5_dom"/>
</dbReference>
<dbReference type="PANTHER" id="PTHR30290:SF65">
    <property type="entry name" value="MONOACYL PHOSPHATIDYLINOSITOL TETRAMANNOSIDE-BINDING PROTEIN LPQW-RELATED"/>
    <property type="match status" value="1"/>
</dbReference>
<feature type="domain" description="Solute-binding protein family 5" evidence="2">
    <location>
        <begin position="99"/>
        <end position="356"/>
    </location>
</feature>
<evidence type="ECO:0000259" key="2">
    <source>
        <dbReference type="Pfam" id="PF00496"/>
    </source>
</evidence>
<proteinExistence type="predicted"/>
<evidence type="ECO:0000313" key="4">
    <source>
        <dbReference type="Proteomes" id="UP000658613"/>
    </source>
</evidence>
<dbReference type="PANTHER" id="PTHR30290">
    <property type="entry name" value="PERIPLASMIC BINDING COMPONENT OF ABC TRANSPORTER"/>
    <property type="match status" value="1"/>
</dbReference>
<name>A0A931E149_9CORY</name>
<dbReference type="InterPro" id="IPR039424">
    <property type="entry name" value="SBP_5"/>
</dbReference>
<keyword evidence="4" id="KW-1185">Reference proteome</keyword>
<reference evidence="3" key="1">
    <citation type="submission" date="2020-11" db="EMBL/GenBank/DDBJ databases">
        <title>Sequencing the genomes of 1000 actinobacteria strains.</title>
        <authorList>
            <person name="Klenk H.-P."/>
        </authorList>
    </citation>
    <scope>NUCLEOTIDE SEQUENCE</scope>
    <source>
        <strain evidence="3">DSM 45632</strain>
    </source>
</reference>
<dbReference type="EMBL" id="JADOUE010000001">
    <property type="protein sequence ID" value="MBG6121720.1"/>
    <property type="molecule type" value="Genomic_DNA"/>
</dbReference>
<accession>A0A931E149</accession>
<dbReference type="Pfam" id="PF00496">
    <property type="entry name" value="SBP_bac_5"/>
    <property type="match status" value="1"/>
</dbReference>
<sequence length="549" mass="58172">MKPLKAAAAALTAVALSLGTVACSGNGDGADENPSTDYFGYQLPVPLVTSNAATNLGDSLKMQRLSGRVFPGPFVPGPSGQMIPNTDLVTTQVLPGANRKVEYTLTEQAKFSDGVPVTCDDYQLAFTAGKNPAIFSSHMPQFDAVESIECTPGSKKFTIKYVEKAGGRWRELFGAGTVLPAHAIAKKIGLETAALTGALQASDYEVMARAADVWRFGYALDKFDPALQVSFGPYKIQAVGKDGEVTLVANDAYYGQAPQIDTIVVWPGSADTADLVSKGALKVGDISDPKPAWFDPNAEGNPYKVETVVGEMTDTLVFADGGAWADKEMRAAVSKCIDPKAVAAASSKVAGVEVPVTPVRVLPHNDPLARRLGDIANPHLNVDIEGARAAAGTELRVGYSVADPRYAAMVEAMRVSCEPAGISIKDVTGKGKTRGDLVSPDVLDEVMGTVTPGTGSIDAYLGAVAPMREYDSSDSRSGELRALRGEERRLWDELPSIPLSAQPRTFVIDKSMEQVVPYTGPVGIGWNMDRWRFAAAAPSSAQKPKKTKD</sequence>
<dbReference type="GO" id="GO:1904680">
    <property type="term" value="F:peptide transmembrane transporter activity"/>
    <property type="evidence" value="ECO:0007669"/>
    <property type="project" value="TreeGrafter"/>
</dbReference>
<protein>
    <submittedName>
        <fullName evidence="3">Peptide/nickel transport system substrate-binding protein</fullName>
    </submittedName>
</protein>
<keyword evidence="1" id="KW-0732">Signal</keyword>
<organism evidence="3 4">
    <name type="scientific">Corynebacterium aquatimens</name>
    <dbReference type="NCBI Taxonomy" id="1190508"/>
    <lineage>
        <taxon>Bacteria</taxon>
        <taxon>Bacillati</taxon>
        <taxon>Actinomycetota</taxon>
        <taxon>Actinomycetes</taxon>
        <taxon>Mycobacteriales</taxon>
        <taxon>Corynebacteriaceae</taxon>
        <taxon>Corynebacterium</taxon>
    </lineage>
</organism>
<comment type="caution">
    <text evidence="3">The sequence shown here is derived from an EMBL/GenBank/DDBJ whole genome shotgun (WGS) entry which is preliminary data.</text>
</comment>
<dbReference type="RefSeq" id="WP_196824231.1">
    <property type="nucleotide sequence ID" value="NZ_CP046980.1"/>
</dbReference>
<gene>
    <name evidence="3" type="ORF">IW254_000689</name>
</gene>
<dbReference type="Gene3D" id="3.40.190.10">
    <property type="entry name" value="Periplasmic binding protein-like II"/>
    <property type="match status" value="1"/>
</dbReference>
<dbReference type="GO" id="GO:0015833">
    <property type="term" value="P:peptide transport"/>
    <property type="evidence" value="ECO:0007669"/>
    <property type="project" value="TreeGrafter"/>
</dbReference>
<feature type="signal peptide" evidence="1">
    <location>
        <begin position="1"/>
        <end position="22"/>
    </location>
</feature>
<dbReference type="SUPFAM" id="SSF53850">
    <property type="entry name" value="Periplasmic binding protein-like II"/>
    <property type="match status" value="1"/>
</dbReference>
<evidence type="ECO:0000313" key="3">
    <source>
        <dbReference type="EMBL" id="MBG6121720.1"/>
    </source>
</evidence>
<dbReference type="Proteomes" id="UP000658613">
    <property type="component" value="Unassembled WGS sequence"/>
</dbReference>
<dbReference type="PROSITE" id="PS51257">
    <property type="entry name" value="PROKAR_LIPOPROTEIN"/>
    <property type="match status" value="1"/>
</dbReference>